<dbReference type="PANTHER" id="PTHR42756">
    <property type="entry name" value="TRANSCRIPTIONAL REGULATOR, MARR"/>
    <property type="match status" value="1"/>
</dbReference>
<keyword evidence="2" id="KW-0238">DNA-binding</keyword>
<evidence type="ECO:0000259" key="4">
    <source>
        <dbReference type="PROSITE" id="PS50995"/>
    </source>
</evidence>
<dbReference type="InterPro" id="IPR000835">
    <property type="entry name" value="HTH_MarR-typ"/>
</dbReference>
<dbReference type="GO" id="GO:0003700">
    <property type="term" value="F:DNA-binding transcription factor activity"/>
    <property type="evidence" value="ECO:0007669"/>
    <property type="project" value="InterPro"/>
</dbReference>
<reference evidence="5 6" key="1">
    <citation type="submission" date="2016-08" db="EMBL/GenBank/DDBJ databases">
        <authorList>
            <person name="Seilhamer J.J."/>
        </authorList>
    </citation>
    <scope>NUCLEOTIDE SEQUENCE [LARGE SCALE GENOMIC DNA]</scope>
    <source>
        <strain evidence="5">M3/6</strain>
    </source>
</reference>
<protein>
    <submittedName>
        <fullName evidence="5">Helix_turn_helix multiple antibiotic resistance protein</fullName>
    </submittedName>
</protein>
<dbReference type="Pfam" id="PF01047">
    <property type="entry name" value="MarR"/>
    <property type="match status" value="1"/>
</dbReference>
<evidence type="ECO:0000313" key="6">
    <source>
        <dbReference type="Proteomes" id="UP000187464"/>
    </source>
</evidence>
<dbReference type="Gene3D" id="1.10.10.10">
    <property type="entry name" value="Winged helix-like DNA-binding domain superfamily/Winged helix DNA-binding domain"/>
    <property type="match status" value="1"/>
</dbReference>
<keyword evidence="1" id="KW-0805">Transcription regulation</keyword>
<dbReference type="InterPro" id="IPR036388">
    <property type="entry name" value="WH-like_DNA-bd_sf"/>
</dbReference>
<dbReference type="EMBL" id="LT605205">
    <property type="protein sequence ID" value="SCD21203.1"/>
    <property type="molecule type" value="Genomic_DNA"/>
</dbReference>
<sequence length="120" mass="13311">MESICRLKDIYKALYAYEKQFAEKAGITINEGALLCCMKDGKPKSANELADFIGLSGSRVSRIIHTMEEKEFILREIGVSDKRQMIFTLTDAGRKKISEMKGFNIDVNSLIGKLTSIAGG</sequence>
<dbReference type="AlphaFoldDB" id="A0A1R3SYD7"/>
<keyword evidence="6" id="KW-1185">Reference proteome</keyword>
<dbReference type="SMART" id="SM00347">
    <property type="entry name" value="HTH_MARR"/>
    <property type="match status" value="1"/>
</dbReference>
<dbReference type="SUPFAM" id="SSF46785">
    <property type="entry name" value="Winged helix' DNA-binding domain"/>
    <property type="match status" value="1"/>
</dbReference>
<dbReference type="GO" id="GO:0003677">
    <property type="term" value="F:DNA binding"/>
    <property type="evidence" value="ECO:0007669"/>
    <property type="project" value="UniProtKB-KW"/>
</dbReference>
<organism evidence="5 6">
    <name type="scientific">Proteiniphilum saccharofermentans</name>
    <dbReference type="NCBI Taxonomy" id="1642647"/>
    <lineage>
        <taxon>Bacteria</taxon>
        <taxon>Pseudomonadati</taxon>
        <taxon>Bacteroidota</taxon>
        <taxon>Bacteroidia</taxon>
        <taxon>Bacteroidales</taxon>
        <taxon>Dysgonomonadaceae</taxon>
        <taxon>Proteiniphilum</taxon>
    </lineage>
</organism>
<keyword evidence="3" id="KW-0804">Transcription</keyword>
<dbReference type="Proteomes" id="UP000187464">
    <property type="component" value="Chromosome I"/>
</dbReference>
<dbReference type="InterPro" id="IPR036390">
    <property type="entry name" value="WH_DNA-bd_sf"/>
</dbReference>
<accession>A0A1R3SYD7</accession>
<evidence type="ECO:0000256" key="1">
    <source>
        <dbReference type="ARBA" id="ARBA00023015"/>
    </source>
</evidence>
<evidence type="ECO:0000313" key="5">
    <source>
        <dbReference type="EMBL" id="SCD21203.1"/>
    </source>
</evidence>
<dbReference type="KEGG" id="psac:PSM36_2399"/>
<dbReference type="PROSITE" id="PS50995">
    <property type="entry name" value="HTH_MARR_2"/>
    <property type="match status" value="1"/>
</dbReference>
<dbReference type="PANTHER" id="PTHR42756:SF1">
    <property type="entry name" value="TRANSCRIPTIONAL REPRESSOR OF EMRAB OPERON"/>
    <property type="match status" value="1"/>
</dbReference>
<proteinExistence type="predicted"/>
<name>A0A1R3SYD7_9BACT</name>
<evidence type="ECO:0000256" key="2">
    <source>
        <dbReference type="ARBA" id="ARBA00023125"/>
    </source>
</evidence>
<dbReference type="STRING" id="1642647.PSM36_2399"/>
<evidence type="ECO:0000256" key="3">
    <source>
        <dbReference type="ARBA" id="ARBA00023163"/>
    </source>
</evidence>
<feature type="domain" description="HTH marR-type" evidence="4">
    <location>
        <begin position="1"/>
        <end position="120"/>
    </location>
</feature>
<dbReference type="RefSeq" id="WP_076931057.1">
    <property type="nucleotide sequence ID" value="NZ_DAMBAO010000028.1"/>
</dbReference>
<gene>
    <name evidence="5" type="ORF">PSM36_2399</name>
</gene>